<keyword evidence="3" id="KW-1185">Reference proteome</keyword>
<dbReference type="InterPro" id="IPR056593">
    <property type="entry name" value="ANK_LRRK2"/>
</dbReference>
<evidence type="ECO:0000313" key="3">
    <source>
        <dbReference type="Proteomes" id="UP001476798"/>
    </source>
</evidence>
<feature type="domain" description="LRRK2 ANK repeat" evidence="1">
    <location>
        <begin position="37"/>
        <end position="100"/>
    </location>
</feature>
<dbReference type="Pfam" id="PF23745">
    <property type="entry name" value="ANK_LRRK2"/>
    <property type="match status" value="1"/>
</dbReference>
<evidence type="ECO:0000313" key="2">
    <source>
        <dbReference type="EMBL" id="MEQ2178923.1"/>
    </source>
</evidence>
<feature type="non-terminal residue" evidence="2">
    <location>
        <position position="1"/>
    </location>
</feature>
<name>A0ABV0P658_9TELE</name>
<sequence length="136" mass="15036">VAYRMLDACSGAGSELQREDFDRQIFQHLRQESRQSVSPVCEKGGPLELVELLLSRDTPEQQLRRALAVSVKRGDGPVVILLLGRLGLDLNNGALCLGGFRLGRLDAAWLSPLLAERNRAYSLRCNGENDSPIQSY</sequence>
<proteinExistence type="predicted"/>
<evidence type="ECO:0000259" key="1">
    <source>
        <dbReference type="Pfam" id="PF23745"/>
    </source>
</evidence>
<accession>A0ABV0P658</accession>
<gene>
    <name evidence="2" type="ORF">GOODEAATRI_019202</name>
</gene>
<organism evidence="2 3">
    <name type="scientific">Goodea atripinnis</name>
    <dbReference type="NCBI Taxonomy" id="208336"/>
    <lineage>
        <taxon>Eukaryota</taxon>
        <taxon>Metazoa</taxon>
        <taxon>Chordata</taxon>
        <taxon>Craniata</taxon>
        <taxon>Vertebrata</taxon>
        <taxon>Euteleostomi</taxon>
        <taxon>Actinopterygii</taxon>
        <taxon>Neopterygii</taxon>
        <taxon>Teleostei</taxon>
        <taxon>Neoteleostei</taxon>
        <taxon>Acanthomorphata</taxon>
        <taxon>Ovalentaria</taxon>
        <taxon>Atherinomorphae</taxon>
        <taxon>Cyprinodontiformes</taxon>
        <taxon>Goodeidae</taxon>
        <taxon>Goodea</taxon>
    </lineage>
</organism>
<protein>
    <recommendedName>
        <fullName evidence="1">LRRK2 ANK repeat domain-containing protein</fullName>
    </recommendedName>
</protein>
<dbReference type="Proteomes" id="UP001476798">
    <property type="component" value="Unassembled WGS sequence"/>
</dbReference>
<comment type="caution">
    <text evidence="2">The sequence shown here is derived from an EMBL/GenBank/DDBJ whole genome shotgun (WGS) entry which is preliminary data.</text>
</comment>
<dbReference type="EMBL" id="JAHRIO010061657">
    <property type="protein sequence ID" value="MEQ2178923.1"/>
    <property type="molecule type" value="Genomic_DNA"/>
</dbReference>
<reference evidence="2 3" key="1">
    <citation type="submission" date="2021-06" db="EMBL/GenBank/DDBJ databases">
        <authorList>
            <person name="Palmer J.M."/>
        </authorList>
    </citation>
    <scope>NUCLEOTIDE SEQUENCE [LARGE SCALE GENOMIC DNA]</scope>
    <source>
        <strain evidence="2 3">GA_2019</strain>
        <tissue evidence="2">Muscle</tissue>
    </source>
</reference>